<evidence type="ECO:0000259" key="1">
    <source>
        <dbReference type="Pfam" id="PF14576"/>
    </source>
</evidence>
<dbReference type="InterPro" id="IPR039299">
    <property type="entry name" value="SEOA"/>
</dbReference>
<evidence type="ECO:0000313" key="3">
    <source>
        <dbReference type="Proteomes" id="UP000593564"/>
    </source>
</evidence>
<dbReference type="Pfam" id="PF14576">
    <property type="entry name" value="SEO_N"/>
    <property type="match status" value="1"/>
</dbReference>
<comment type="caution">
    <text evidence="2">The sequence shown here is derived from an EMBL/GenBank/DDBJ whole genome shotgun (WGS) entry which is preliminary data.</text>
</comment>
<dbReference type="EMBL" id="JACBKZ010000003">
    <property type="protein sequence ID" value="KAF5955394.1"/>
    <property type="molecule type" value="Genomic_DNA"/>
</dbReference>
<protein>
    <recommendedName>
        <fullName evidence="1">Sieve element occlusion N-terminal domain-containing protein</fullName>
    </recommendedName>
</protein>
<dbReference type="PANTHER" id="PTHR33232:SF11">
    <property type="entry name" value="PROTEIN SIEVE ELEMENT OCCLUSION C"/>
    <property type="match status" value="1"/>
</dbReference>
<dbReference type="InterPro" id="IPR027942">
    <property type="entry name" value="SEO_N"/>
</dbReference>
<keyword evidence="3" id="KW-1185">Reference proteome</keyword>
<organism evidence="2 3">
    <name type="scientific">Camellia sinensis</name>
    <name type="common">Tea plant</name>
    <name type="synonym">Thea sinensis</name>
    <dbReference type="NCBI Taxonomy" id="4442"/>
    <lineage>
        <taxon>Eukaryota</taxon>
        <taxon>Viridiplantae</taxon>
        <taxon>Streptophyta</taxon>
        <taxon>Embryophyta</taxon>
        <taxon>Tracheophyta</taxon>
        <taxon>Spermatophyta</taxon>
        <taxon>Magnoliopsida</taxon>
        <taxon>eudicotyledons</taxon>
        <taxon>Gunneridae</taxon>
        <taxon>Pentapetalae</taxon>
        <taxon>asterids</taxon>
        <taxon>Ericales</taxon>
        <taxon>Theaceae</taxon>
        <taxon>Camellia</taxon>
    </lineage>
</organism>
<reference evidence="3" key="1">
    <citation type="journal article" date="2020" name="Nat. Commun.">
        <title>Genome assembly of wild tea tree DASZ reveals pedigree and selection history of tea varieties.</title>
        <authorList>
            <person name="Zhang W."/>
            <person name="Zhang Y."/>
            <person name="Qiu H."/>
            <person name="Guo Y."/>
            <person name="Wan H."/>
            <person name="Zhang X."/>
            <person name="Scossa F."/>
            <person name="Alseekh S."/>
            <person name="Zhang Q."/>
            <person name="Wang P."/>
            <person name="Xu L."/>
            <person name="Schmidt M.H."/>
            <person name="Jia X."/>
            <person name="Li D."/>
            <person name="Zhu A."/>
            <person name="Guo F."/>
            <person name="Chen W."/>
            <person name="Ni D."/>
            <person name="Usadel B."/>
            <person name="Fernie A.R."/>
            <person name="Wen W."/>
        </authorList>
    </citation>
    <scope>NUCLEOTIDE SEQUENCE [LARGE SCALE GENOMIC DNA]</scope>
    <source>
        <strain evidence="3">cv. G240</strain>
    </source>
</reference>
<reference evidence="2 3" key="2">
    <citation type="submission" date="2020-07" db="EMBL/GenBank/DDBJ databases">
        <title>Genome assembly of wild tea tree DASZ reveals pedigree and selection history of tea varieties.</title>
        <authorList>
            <person name="Zhang W."/>
        </authorList>
    </citation>
    <scope>NUCLEOTIDE SEQUENCE [LARGE SCALE GENOMIC DNA]</scope>
    <source>
        <strain evidence="3">cv. G240</strain>
        <tissue evidence="2">Leaf</tissue>
    </source>
</reference>
<gene>
    <name evidence="2" type="ORF">HYC85_008250</name>
</gene>
<evidence type="ECO:0000313" key="2">
    <source>
        <dbReference type="EMBL" id="KAF5955394.1"/>
    </source>
</evidence>
<proteinExistence type="predicted"/>
<sequence>MDSLKSTLNVYLAPKTLLQVSDAHDGAIAKSGICNVEVVGSEETLGHTIYKVSHGILFNYSMGGNPHAKAMVLFDKLRHYKWDAKAVLVLSAFATNYGEFWLIIQLYPCNPLAASIALLKQLPKDLCLLKHLFKCIIEFEELPVNHVILDCEAIGTTNSQIYMATYWIIRSALICSSQIKDLRAMENVQVHVLSLQSSHHMHSNSVTIASWELSSLVGRLSTISSHLRRCSSIPNTINFEFHIFTLMCLIETKMHNKLLDLSKESHIDNQEVLEMLFALKDSLPLKDSSSQAKLALSELKSKVVILLVSRPELLPIEVLLLLVKQMFDHPHWVNLQGSYEIVWVPIPSSDTSLVVKSIKQAWDFKEKPLMVVLDTQGMVTNLNAI</sequence>
<dbReference type="GO" id="GO:0010088">
    <property type="term" value="P:phloem development"/>
    <property type="evidence" value="ECO:0007669"/>
    <property type="project" value="InterPro"/>
</dbReference>
<feature type="domain" description="Sieve element occlusion N-terminal" evidence="1">
    <location>
        <begin position="43"/>
        <end position="229"/>
    </location>
</feature>
<dbReference type="AlphaFoldDB" id="A0A7J7HTL1"/>
<dbReference type="PANTHER" id="PTHR33232">
    <property type="entry name" value="PROTEIN SIEVE ELEMENT OCCLUSION B-LIKE"/>
    <property type="match status" value="1"/>
</dbReference>
<accession>A0A7J7HTL1</accession>
<name>A0A7J7HTL1_CAMSI</name>
<dbReference type="Proteomes" id="UP000593564">
    <property type="component" value="Unassembled WGS sequence"/>
</dbReference>